<evidence type="ECO:0000256" key="2">
    <source>
        <dbReference type="ARBA" id="ARBA00022801"/>
    </source>
</evidence>
<dbReference type="CDD" id="cd03442">
    <property type="entry name" value="BFIT_BACH"/>
    <property type="match status" value="1"/>
</dbReference>
<accession>A0A3D5QAD3</accession>
<dbReference type="GO" id="GO:0006637">
    <property type="term" value="P:acyl-CoA metabolic process"/>
    <property type="evidence" value="ECO:0007669"/>
    <property type="project" value="TreeGrafter"/>
</dbReference>
<dbReference type="Pfam" id="PF03061">
    <property type="entry name" value="4HBT"/>
    <property type="match status" value="1"/>
</dbReference>
<dbReference type="GO" id="GO:0009062">
    <property type="term" value="P:fatty acid catabolic process"/>
    <property type="evidence" value="ECO:0007669"/>
    <property type="project" value="TreeGrafter"/>
</dbReference>
<evidence type="ECO:0000313" key="6">
    <source>
        <dbReference type="Proteomes" id="UP000262325"/>
    </source>
</evidence>
<name>A0A3D5QAD3_FLESI</name>
<sequence length="132" mass="15086">MENFRLVRPEHLNHHGYLFGGVLLKWLDEFGWMAATLDFPGSTFVTVGMDEINFKKRIENGSILRFIIKPQRTGKTSVTYIAKVFTNQAGAQQDEVFTTKLTFVNIGENGKPTPLPTKCQYNSQKKENELLF</sequence>
<evidence type="ECO:0000256" key="1">
    <source>
        <dbReference type="ARBA" id="ARBA00010458"/>
    </source>
</evidence>
<protein>
    <submittedName>
        <fullName evidence="5">Acyl-CoA thioesterase</fullName>
    </submittedName>
</protein>
<dbReference type="InterPro" id="IPR006683">
    <property type="entry name" value="Thioestr_dom"/>
</dbReference>
<comment type="caution">
    <text evidence="5">The sequence shown here is derived from an EMBL/GenBank/DDBJ whole genome shotgun (WGS) entry which is preliminary data.</text>
</comment>
<dbReference type="InterPro" id="IPR033120">
    <property type="entry name" value="HOTDOG_ACOT"/>
</dbReference>
<dbReference type="AlphaFoldDB" id="A0A3D5QAD3"/>
<reference evidence="5 6" key="1">
    <citation type="journal article" date="2018" name="Nat. Biotechnol.">
        <title>A standardized bacterial taxonomy based on genome phylogeny substantially revises the tree of life.</title>
        <authorList>
            <person name="Parks D.H."/>
            <person name="Chuvochina M."/>
            <person name="Waite D.W."/>
            <person name="Rinke C."/>
            <person name="Skarshewski A."/>
            <person name="Chaumeil P.A."/>
            <person name="Hugenholtz P."/>
        </authorList>
    </citation>
    <scope>NUCLEOTIDE SEQUENCE [LARGE SCALE GENOMIC DNA]</scope>
    <source>
        <strain evidence="5">UBA8672</strain>
    </source>
</reference>
<dbReference type="GO" id="GO:0005829">
    <property type="term" value="C:cytosol"/>
    <property type="evidence" value="ECO:0007669"/>
    <property type="project" value="TreeGrafter"/>
</dbReference>
<dbReference type="SUPFAM" id="SSF54637">
    <property type="entry name" value="Thioesterase/thiol ester dehydrase-isomerase"/>
    <property type="match status" value="1"/>
</dbReference>
<dbReference type="PANTHER" id="PTHR11049:SF31">
    <property type="entry name" value="HOTDOG ACOT-TYPE DOMAIN-CONTAINING PROTEIN"/>
    <property type="match status" value="1"/>
</dbReference>
<dbReference type="GO" id="GO:0052816">
    <property type="term" value="F:long-chain fatty acyl-CoA hydrolase activity"/>
    <property type="evidence" value="ECO:0007669"/>
    <property type="project" value="TreeGrafter"/>
</dbReference>
<evidence type="ECO:0000313" key="5">
    <source>
        <dbReference type="EMBL" id="HCW92678.1"/>
    </source>
</evidence>
<proteinExistence type="inferred from homology"/>
<feature type="domain" description="HotDog ACOT-type" evidence="4">
    <location>
        <begin position="1"/>
        <end position="109"/>
    </location>
</feature>
<dbReference type="PROSITE" id="PS51770">
    <property type="entry name" value="HOTDOG_ACOT"/>
    <property type="match status" value="1"/>
</dbReference>
<evidence type="ECO:0000256" key="3">
    <source>
        <dbReference type="PROSITE-ProRule" id="PRU01106"/>
    </source>
</evidence>
<dbReference type="Gene3D" id="3.10.129.10">
    <property type="entry name" value="Hotdog Thioesterase"/>
    <property type="match status" value="1"/>
</dbReference>
<dbReference type="Proteomes" id="UP000262325">
    <property type="component" value="Unassembled WGS sequence"/>
</dbReference>
<evidence type="ECO:0000259" key="4">
    <source>
        <dbReference type="PROSITE" id="PS51770"/>
    </source>
</evidence>
<organism evidence="5 6">
    <name type="scientific">Flexistipes sinusarabici</name>
    <dbReference type="NCBI Taxonomy" id="2352"/>
    <lineage>
        <taxon>Bacteria</taxon>
        <taxon>Pseudomonadati</taxon>
        <taxon>Deferribacterota</taxon>
        <taxon>Deferribacteres</taxon>
        <taxon>Deferribacterales</taxon>
        <taxon>Flexistipitaceae</taxon>
        <taxon>Flexistipes</taxon>
    </lineage>
</organism>
<gene>
    <name evidence="5" type="ORF">DHM44_03245</name>
</gene>
<dbReference type="EMBL" id="DPPF01000066">
    <property type="protein sequence ID" value="HCW92678.1"/>
    <property type="molecule type" value="Genomic_DNA"/>
</dbReference>
<dbReference type="InterPro" id="IPR040170">
    <property type="entry name" value="Cytosol_ACT"/>
</dbReference>
<dbReference type="PANTHER" id="PTHR11049">
    <property type="entry name" value="ACYL COENZYME A THIOESTER HYDROLASE"/>
    <property type="match status" value="1"/>
</dbReference>
<keyword evidence="2 3" id="KW-0378">Hydrolase</keyword>
<dbReference type="InterPro" id="IPR029069">
    <property type="entry name" value="HotDog_dom_sf"/>
</dbReference>
<comment type="similarity">
    <text evidence="1">Belongs to the acyl coenzyme A hydrolase family.</text>
</comment>